<organism evidence="1">
    <name type="scientific">Anguilla anguilla</name>
    <name type="common">European freshwater eel</name>
    <name type="synonym">Muraena anguilla</name>
    <dbReference type="NCBI Taxonomy" id="7936"/>
    <lineage>
        <taxon>Eukaryota</taxon>
        <taxon>Metazoa</taxon>
        <taxon>Chordata</taxon>
        <taxon>Craniata</taxon>
        <taxon>Vertebrata</taxon>
        <taxon>Euteleostomi</taxon>
        <taxon>Actinopterygii</taxon>
        <taxon>Neopterygii</taxon>
        <taxon>Teleostei</taxon>
        <taxon>Anguilliformes</taxon>
        <taxon>Anguillidae</taxon>
        <taxon>Anguilla</taxon>
    </lineage>
</organism>
<name>A0A0E9XZ78_ANGAN</name>
<evidence type="ECO:0000313" key="1">
    <source>
        <dbReference type="EMBL" id="JAI08043.1"/>
    </source>
</evidence>
<accession>A0A0E9XZ78</accession>
<protein>
    <submittedName>
        <fullName evidence="1">Uncharacterized protein</fullName>
    </submittedName>
</protein>
<dbReference type="EMBL" id="GBXM01000535">
    <property type="protein sequence ID" value="JAI08043.1"/>
    <property type="molecule type" value="Transcribed_RNA"/>
</dbReference>
<dbReference type="AlphaFoldDB" id="A0A0E9XZ78"/>
<sequence length="106" mass="12680">MFIKSHVMKFNDLVYYKIMQIMFRAKTKSLPDCVQRFFSIQECKYDLRDVCKFTVQKAKKAIKRRCISIVGVKLWNNANINVRMCNSLLVFKRMVYKAIFEGYNCE</sequence>
<reference evidence="1" key="1">
    <citation type="submission" date="2014-11" db="EMBL/GenBank/DDBJ databases">
        <authorList>
            <person name="Amaro Gonzalez C."/>
        </authorList>
    </citation>
    <scope>NUCLEOTIDE SEQUENCE</scope>
</reference>
<reference evidence="1" key="2">
    <citation type="journal article" date="2015" name="Fish Shellfish Immunol.">
        <title>Early steps in the European eel (Anguilla anguilla)-Vibrio vulnificus interaction in the gills: Role of the RtxA13 toxin.</title>
        <authorList>
            <person name="Callol A."/>
            <person name="Pajuelo D."/>
            <person name="Ebbesson L."/>
            <person name="Teles M."/>
            <person name="MacKenzie S."/>
            <person name="Amaro C."/>
        </authorList>
    </citation>
    <scope>NUCLEOTIDE SEQUENCE</scope>
</reference>
<proteinExistence type="predicted"/>